<dbReference type="SUPFAM" id="SSF46785">
    <property type="entry name" value="Winged helix' DNA-binding domain"/>
    <property type="match status" value="1"/>
</dbReference>
<sequence length="231" mass="26179">MLSLTNPVATSALNSQYLLFKNLTDAELQDLAQHSRLRIQERHQYLCMQHSPSDRVFNMVSGVAMVERISTAGRRQVLAFVFPGDFIGLSNSPYFEYGIRCLSGASVCEFNRRDLYLLSEKIPSLKANLKFIRALVQQLTFDQLYMLGQMTAYERICFMIIELLHRIPGATYDCIELPMTRADIADYLGLTVETVSRSLSKLKRDGLIATPTSTSIRVLDREELEAVANIQ</sequence>
<dbReference type="CDD" id="cd00038">
    <property type="entry name" value="CAP_ED"/>
    <property type="match status" value="1"/>
</dbReference>
<dbReference type="Pfam" id="PF00027">
    <property type="entry name" value="cNMP_binding"/>
    <property type="match status" value="1"/>
</dbReference>
<dbReference type="PRINTS" id="PR00034">
    <property type="entry name" value="HTHCRP"/>
</dbReference>
<dbReference type="InterPro" id="IPR036390">
    <property type="entry name" value="WH_DNA-bd_sf"/>
</dbReference>
<gene>
    <name evidence="6" type="ORF">BFC17_03845</name>
</gene>
<dbReference type="GO" id="GO:0003677">
    <property type="term" value="F:DNA binding"/>
    <property type="evidence" value="ECO:0007669"/>
    <property type="project" value="UniProtKB-KW"/>
</dbReference>
<keyword evidence="2" id="KW-0238">DNA-binding</keyword>
<dbReference type="Gene3D" id="2.60.120.10">
    <property type="entry name" value="Jelly Rolls"/>
    <property type="match status" value="1"/>
</dbReference>
<dbReference type="RefSeq" id="WP_070177780.1">
    <property type="nucleotide sequence ID" value="NZ_BMJR01000002.1"/>
</dbReference>
<dbReference type="InterPro" id="IPR012318">
    <property type="entry name" value="HTH_CRP"/>
</dbReference>
<keyword evidence="1" id="KW-0805">Transcription regulation</keyword>
<dbReference type="GO" id="GO:0003700">
    <property type="term" value="F:DNA-binding transcription factor activity"/>
    <property type="evidence" value="ECO:0007669"/>
    <property type="project" value="InterPro"/>
</dbReference>
<name>A0A1E8FBV1_9ALTE</name>
<dbReference type="InterPro" id="IPR050397">
    <property type="entry name" value="Env_Response_Regulators"/>
</dbReference>
<evidence type="ECO:0008006" key="8">
    <source>
        <dbReference type="Google" id="ProtNLM"/>
    </source>
</evidence>
<dbReference type="CDD" id="cd00092">
    <property type="entry name" value="HTH_CRP"/>
    <property type="match status" value="1"/>
</dbReference>
<comment type="caution">
    <text evidence="6">The sequence shown here is derived from an EMBL/GenBank/DDBJ whole genome shotgun (WGS) entry which is preliminary data.</text>
</comment>
<dbReference type="PROSITE" id="PS50042">
    <property type="entry name" value="CNMP_BINDING_3"/>
    <property type="match status" value="1"/>
</dbReference>
<dbReference type="InterPro" id="IPR036388">
    <property type="entry name" value="WH-like_DNA-bd_sf"/>
</dbReference>
<dbReference type="SUPFAM" id="SSF51206">
    <property type="entry name" value="cAMP-binding domain-like"/>
    <property type="match status" value="1"/>
</dbReference>
<evidence type="ECO:0000259" key="4">
    <source>
        <dbReference type="PROSITE" id="PS50042"/>
    </source>
</evidence>
<protein>
    <recommendedName>
        <fullName evidence="8">Crp/Fnr family transcriptional regulator</fullName>
    </recommendedName>
</protein>
<dbReference type="PROSITE" id="PS00042">
    <property type="entry name" value="HTH_CRP_1"/>
    <property type="match status" value="1"/>
</dbReference>
<dbReference type="Gene3D" id="1.10.10.10">
    <property type="entry name" value="Winged helix-like DNA-binding domain superfamily/Winged helix DNA-binding domain"/>
    <property type="match status" value="1"/>
</dbReference>
<reference evidence="6 7" key="1">
    <citation type="submission" date="2016-09" db="EMBL/GenBank/DDBJ databases">
        <title>Alteromonas lipolytica, a new species isolated from sea water.</title>
        <authorList>
            <person name="Wu Y.-H."/>
            <person name="Cheng H."/>
            <person name="Xu X.-W."/>
        </authorList>
    </citation>
    <scope>NUCLEOTIDE SEQUENCE [LARGE SCALE GENOMIC DNA]</scope>
    <source>
        <strain evidence="6 7">JW12</strain>
    </source>
</reference>
<dbReference type="GO" id="GO:0005829">
    <property type="term" value="C:cytosol"/>
    <property type="evidence" value="ECO:0007669"/>
    <property type="project" value="TreeGrafter"/>
</dbReference>
<dbReference type="PROSITE" id="PS51063">
    <property type="entry name" value="HTH_CRP_2"/>
    <property type="match status" value="1"/>
</dbReference>
<evidence type="ECO:0000259" key="5">
    <source>
        <dbReference type="PROSITE" id="PS51063"/>
    </source>
</evidence>
<dbReference type="OrthoDB" id="7643467at2"/>
<dbReference type="EMBL" id="MJIC01000015">
    <property type="protein sequence ID" value="OFI33404.1"/>
    <property type="molecule type" value="Genomic_DNA"/>
</dbReference>
<dbReference type="InterPro" id="IPR018335">
    <property type="entry name" value="Tscrpt_reg_HTH_Crp-type_CS"/>
</dbReference>
<feature type="domain" description="HTH crp-type" evidence="5">
    <location>
        <begin position="150"/>
        <end position="222"/>
    </location>
</feature>
<keyword evidence="3" id="KW-0804">Transcription</keyword>
<dbReference type="InterPro" id="IPR014710">
    <property type="entry name" value="RmlC-like_jellyroll"/>
</dbReference>
<evidence type="ECO:0000313" key="6">
    <source>
        <dbReference type="EMBL" id="OFI33404.1"/>
    </source>
</evidence>
<dbReference type="Pfam" id="PF13545">
    <property type="entry name" value="HTH_Crp_2"/>
    <property type="match status" value="1"/>
</dbReference>
<proteinExistence type="predicted"/>
<feature type="domain" description="Cyclic nucleotide-binding" evidence="4">
    <location>
        <begin position="19"/>
        <end position="88"/>
    </location>
</feature>
<evidence type="ECO:0000256" key="1">
    <source>
        <dbReference type="ARBA" id="ARBA00023015"/>
    </source>
</evidence>
<dbReference type="SMART" id="SM00419">
    <property type="entry name" value="HTH_CRP"/>
    <property type="match status" value="1"/>
</dbReference>
<organism evidence="6 7">
    <name type="scientific">Alteromonas lipolytica</name>
    <dbReference type="NCBI Taxonomy" id="1856405"/>
    <lineage>
        <taxon>Bacteria</taxon>
        <taxon>Pseudomonadati</taxon>
        <taxon>Pseudomonadota</taxon>
        <taxon>Gammaproteobacteria</taxon>
        <taxon>Alteromonadales</taxon>
        <taxon>Alteromonadaceae</taxon>
        <taxon>Alteromonas/Salinimonas group</taxon>
        <taxon>Alteromonas</taxon>
    </lineage>
</organism>
<keyword evidence="7" id="KW-1185">Reference proteome</keyword>
<evidence type="ECO:0000256" key="2">
    <source>
        <dbReference type="ARBA" id="ARBA00023125"/>
    </source>
</evidence>
<dbReference type="STRING" id="1856405.BFC17_03845"/>
<dbReference type="InterPro" id="IPR000595">
    <property type="entry name" value="cNMP-bd_dom"/>
</dbReference>
<evidence type="ECO:0000313" key="7">
    <source>
        <dbReference type="Proteomes" id="UP000176037"/>
    </source>
</evidence>
<evidence type="ECO:0000256" key="3">
    <source>
        <dbReference type="ARBA" id="ARBA00023163"/>
    </source>
</evidence>
<dbReference type="PANTHER" id="PTHR24567:SF75">
    <property type="entry name" value="FUMARATE AND NITRATE REDUCTION REGULATORY PROTEIN"/>
    <property type="match status" value="1"/>
</dbReference>
<dbReference type="SMART" id="SM00100">
    <property type="entry name" value="cNMP"/>
    <property type="match status" value="1"/>
</dbReference>
<dbReference type="AlphaFoldDB" id="A0A1E8FBV1"/>
<accession>A0A1E8FBV1</accession>
<dbReference type="Proteomes" id="UP000176037">
    <property type="component" value="Unassembled WGS sequence"/>
</dbReference>
<dbReference type="InterPro" id="IPR018490">
    <property type="entry name" value="cNMP-bd_dom_sf"/>
</dbReference>
<dbReference type="PANTHER" id="PTHR24567">
    <property type="entry name" value="CRP FAMILY TRANSCRIPTIONAL REGULATORY PROTEIN"/>
    <property type="match status" value="1"/>
</dbReference>